<evidence type="ECO:0000313" key="3">
    <source>
        <dbReference type="Proteomes" id="UP001162156"/>
    </source>
</evidence>
<evidence type="ECO:0000256" key="1">
    <source>
        <dbReference type="SAM" id="MobiDB-lite"/>
    </source>
</evidence>
<dbReference type="Proteomes" id="UP001162156">
    <property type="component" value="Unassembled WGS sequence"/>
</dbReference>
<feature type="compositionally biased region" description="Basic residues" evidence="1">
    <location>
        <begin position="1"/>
        <end position="31"/>
    </location>
</feature>
<accession>A0AAV8ZGS8</accession>
<organism evidence="2 3">
    <name type="scientific">Rhamnusium bicolor</name>
    <dbReference type="NCBI Taxonomy" id="1586634"/>
    <lineage>
        <taxon>Eukaryota</taxon>
        <taxon>Metazoa</taxon>
        <taxon>Ecdysozoa</taxon>
        <taxon>Arthropoda</taxon>
        <taxon>Hexapoda</taxon>
        <taxon>Insecta</taxon>
        <taxon>Pterygota</taxon>
        <taxon>Neoptera</taxon>
        <taxon>Endopterygota</taxon>
        <taxon>Coleoptera</taxon>
        <taxon>Polyphaga</taxon>
        <taxon>Cucujiformia</taxon>
        <taxon>Chrysomeloidea</taxon>
        <taxon>Cerambycidae</taxon>
        <taxon>Lepturinae</taxon>
        <taxon>Rhagiini</taxon>
        <taxon>Rhamnusium</taxon>
    </lineage>
</organism>
<proteinExistence type="predicted"/>
<comment type="caution">
    <text evidence="2">The sequence shown here is derived from an EMBL/GenBank/DDBJ whole genome shotgun (WGS) entry which is preliminary data.</text>
</comment>
<protein>
    <submittedName>
        <fullName evidence="2">Uncharacterized protein</fullName>
    </submittedName>
</protein>
<dbReference type="EMBL" id="JANEYF010001546">
    <property type="protein sequence ID" value="KAJ8963514.1"/>
    <property type="molecule type" value="Genomic_DNA"/>
</dbReference>
<feature type="region of interest" description="Disordered" evidence="1">
    <location>
        <begin position="1"/>
        <end position="35"/>
    </location>
</feature>
<name>A0AAV8ZGS8_9CUCU</name>
<reference evidence="2" key="1">
    <citation type="journal article" date="2023" name="Insect Mol. Biol.">
        <title>Genome sequencing provides insights into the evolution of gene families encoding plant cell wall-degrading enzymes in longhorned beetles.</title>
        <authorList>
            <person name="Shin N.R."/>
            <person name="Okamura Y."/>
            <person name="Kirsch R."/>
            <person name="Pauchet Y."/>
        </authorList>
    </citation>
    <scope>NUCLEOTIDE SEQUENCE</scope>
    <source>
        <tissue evidence="2">Midgut</tissue>
    </source>
</reference>
<keyword evidence="3" id="KW-1185">Reference proteome</keyword>
<dbReference type="AlphaFoldDB" id="A0AAV8ZGS8"/>
<sequence>MSVKAKISKAKRNNQKRNKLVKQGLIKKSKNPSKQIKELPAPHKIQNKEVEDDSKKVTMGKICCKW</sequence>
<evidence type="ECO:0000313" key="2">
    <source>
        <dbReference type="EMBL" id="KAJ8963514.1"/>
    </source>
</evidence>
<gene>
    <name evidence="2" type="ORF">NQ314_005575</name>
</gene>